<organism evidence="2 3">
    <name type="scientific">Lolium multiflorum</name>
    <name type="common">Italian ryegrass</name>
    <name type="synonym">Lolium perenne subsp. multiflorum</name>
    <dbReference type="NCBI Taxonomy" id="4521"/>
    <lineage>
        <taxon>Eukaryota</taxon>
        <taxon>Viridiplantae</taxon>
        <taxon>Streptophyta</taxon>
        <taxon>Embryophyta</taxon>
        <taxon>Tracheophyta</taxon>
        <taxon>Spermatophyta</taxon>
        <taxon>Magnoliopsida</taxon>
        <taxon>Liliopsida</taxon>
        <taxon>Poales</taxon>
        <taxon>Poaceae</taxon>
        <taxon>BOP clade</taxon>
        <taxon>Pooideae</taxon>
        <taxon>Poodae</taxon>
        <taxon>Poeae</taxon>
        <taxon>Poeae Chloroplast Group 2 (Poeae type)</taxon>
        <taxon>Loliodinae</taxon>
        <taxon>Loliinae</taxon>
        <taxon>Lolium</taxon>
    </lineage>
</organism>
<dbReference type="CDD" id="cd06222">
    <property type="entry name" value="RNase_H_like"/>
    <property type="match status" value="1"/>
</dbReference>
<comment type="caution">
    <text evidence="2">The sequence shown here is derived from an EMBL/GenBank/DDBJ whole genome shotgun (WGS) entry which is preliminary data.</text>
</comment>
<gene>
    <name evidence="2" type="ORF">QYE76_018047</name>
</gene>
<dbReference type="SUPFAM" id="SSF53098">
    <property type="entry name" value="Ribonuclease H-like"/>
    <property type="match status" value="1"/>
</dbReference>
<evidence type="ECO:0000259" key="1">
    <source>
        <dbReference type="Pfam" id="PF13456"/>
    </source>
</evidence>
<dbReference type="PANTHER" id="PTHR47074:SF73">
    <property type="entry name" value="OS04G0448401 PROTEIN"/>
    <property type="match status" value="1"/>
</dbReference>
<dbReference type="InterPro" id="IPR052929">
    <property type="entry name" value="RNase_H-like_EbsB-rel"/>
</dbReference>
<dbReference type="GO" id="GO:0003676">
    <property type="term" value="F:nucleic acid binding"/>
    <property type="evidence" value="ECO:0007669"/>
    <property type="project" value="InterPro"/>
</dbReference>
<dbReference type="InterPro" id="IPR012337">
    <property type="entry name" value="RNaseH-like_sf"/>
</dbReference>
<feature type="domain" description="RNase H type-1" evidence="1">
    <location>
        <begin position="137"/>
        <end position="255"/>
    </location>
</feature>
<dbReference type="InterPro" id="IPR036397">
    <property type="entry name" value="RNaseH_sf"/>
</dbReference>
<dbReference type="GO" id="GO:0004523">
    <property type="term" value="F:RNA-DNA hybrid ribonuclease activity"/>
    <property type="evidence" value="ECO:0007669"/>
    <property type="project" value="InterPro"/>
</dbReference>
<dbReference type="EMBL" id="JAUUTY010000157">
    <property type="protein sequence ID" value="KAK1602924.1"/>
    <property type="molecule type" value="Genomic_DNA"/>
</dbReference>
<dbReference type="Gene3D" id="3.30.420.10">
    <property type="entry name" value="Ribonuclease H-like superfamily/Ribonuclease H"/>
    <property type="match status" value="1"/>
</dbReference>
<proteinExistence type="predicted"/>
<keyword evidence="3" id="KW-1185">Reference proteome</keyword>
<dbReference type="PANTHER" id="PTHR47074">
    <property type="entry name" value="BNAC02G40300D PROTEIN"/>
    <property type="match status" value="1"/>
</dbReference>
<dbReference type="Proteomes" id="UP001231189">
    <property type="component" value="Unassembled WGS sequence"/>
</dbReference>
<evidence type="ECO:0000313" key="2">
    <source>
        <dbReference type="EMBL" id="KAK1602924.1"/>
    </source>
</evidence>
<sequence length="370" mass="39781">MAETSACSLCGAQDSWRYSLIECNVARCVWALAKEELLEHMVRSTGPSARQWMFLMLETLSKEEFAIMAVTLWAIWFARRKIIFDGEFQSPLTTHGFVENYMRDLAIVYPSATKGTPGVRSSHPRWIAPPKGFAKFNVDAAVAKNITGGALAVVCRSAGGVFLGASALVVAGISDPATLEALACREALALAEDLNIQKMVVASDCLQVINNIHGDFRGSYSMVTREINAKSSSFSDVRFRHENRASNSEAHRVARSFVSSITGRQLPRAALATVSCSSDCNTARSASMPIVKCAQHGQRGHGIAAIDLGSSSCTAPDARTRPCARALARDKACVTPAREPAPVSWPVGRATRTADFRARCARPAAATEAA</sequence>
<name>A0AAD8QKN5_LOLMU</name>
<protein>
    <recommendedName>
        <fullName evidence="1">RNase H type-1 domain-containing protein</fullName>
    </recommendedName>
</protein>
<accession>A0AAD8QKN5</accession>
<dbReference type="Pfam" id="PF13456">
    <property type="entry name" value="RVT_3"/>
    <property type="match status" value="1"/>
</dbReference>
<dbReference type="InterPro" id="IPR044730">
    <property type="entry name" value="RNase_H-like_dom_plant"/>
</dbReference>
<dbReference type="InterPro" id="IPR002156">
    <property type="entry name" value="RNaseH_domain"/>
</dbReference>
<dbReference type="AlphaFoldDB" id="A0AAD8QKN5"/>
<evidence type="ECO:0000313" key="3">
    <source>
        <dbReference type="Proteomes" id="UP001231189"/>
    </source>
</evidence>
<reference evidence="2" key="1">
    <citation type="submission" date="2023-07" db="EMBL/GenBank/DDBJ databases">
        <title>A chromosome-level genome assembly of Lolium multiflorum.</title>
        <authorList>
            <person name="Chen Y."/>
            <person name="Copetti D."/>
            <person name="Kolliker R."/>
            <person name="Studer B."/>
        </authorList>
    </citation>
    <scope>NUCLEOTIDE SEQUENCE</scope>
    <source>
        <strain evidence="2">02402/16</strain>
        <tissue evidence="2">Leaf</tissue>
    </source>
</reference>